<proteinExistence type="predicted"/>
<protein>
    <submittedName>
        <fullName evidence="1">Uncharacterized protein</fullName>
    </submittedName>
</protein>
<keyword evidence="2" id="KW-1185">Reference proteome</keyword>
<evidence type="ECO:0000313" key="1">
    <source>
        <dbReference type="EMBL" id="GAQ84457.1"/>
    </source>
</evidence>
<sequence length="494" mass="55521">MADASGAAAAEVAEVSYTGTALEPVIQAIKQKIGGKESCETYIFEAPNPTISPKEKSGPSSSRFNPPSVDLFKAWGCTIIVLSWQTFFKDHVPEKFKCVKGCGKFTVVRNGWYAKLVSLVLGLHRPLFILSQDYRCKDCHAKLDGKGGFGSTLYLAHKEEIRAQLRPFILHQLPIGFSETCVPVERSLLDLLEILAPEAIGFPRIARLVKELHTLAEKRRELVYYDYQLELKAKRAEDEVKRQKGIGKFFQASVQQAGSGAAEQPVQAWAMGKRVPDWVAGSALLSSLFLQQAAAKMPEYSRQMALVRGECVGMDHFHKLMRRIRGMEGQRVLDATLTMMTETGEVATSLWTHNASLEVVRDNLHQIHERMVLLGRAPRLLFCDWPEVMGPFFKDLWPCLEVYLMDILHAIMRVTKHIPDDHPFRGWFQGKLSEAIFIKNQADLVDIIKELDIKGKTLADKAGKNALRRCRKSVPPPEVLLARLQVCTLPEDLN</sequence>
<dbReference type="Proteomes" id="UP000054558">
    <property type="component" value="Unassembled WGS sequence"/>
</dbReference>
<name>A0A1Y1I6V6_KLENI</name>
<gene>
    <name evidence="1" type="ORF">KFL_001890210</name>
</gene>
<organism evidence="1 2">
    <name type="scientific">Klebsormidium nitens</name>
    <name type="common">Green alga</name>
    <name type="synonym">Ulothrix nitens</name>
    <dbReference type="NCBI Taxonomy" id="105231"/>
    <lineage>
        <taxon>Eukaryota</taxon>
        <taxon>Viridiplantae</taxon>
        <taxon>Streptophyta</taxon>
        <taxon>Klebsormidiophyceae</taxon>
        <taxon>Klebsormidiales</taxon>
        <taxon>Klebsormidiaceae</taxon>
        <taxon>Klebsormidium</taxon>
    </lineage>
</organism>
<dbReference type="EMBL" id="DF237138">
    <property type="protein sequence ID" value="GAQ84457.1"/>
    <property type="molecule type" value="Genomic_DNA"/>
</dbReference>
<accession>A0A1Y1I6V6</accession>
<reference evidence="1 2" key="1">
    <citation type="journal article" date="2014" name="Nat. Commun.">
        <title>Klebsormidium flaccidum genome reveals primary factors for plant terrestrial adaptation.</title>
        <authorList>
            <person name="Hori K."/>
            <person name="Maruyama F."/>
            <person name="Fujisawa T."/>
            <person name="Togashi T."/>
            <person name="Yamamoto N."/>
            <person name="Seo M."/>
            <person name="Sato S."/>
            <person name="Yamada T."/>
            <person name="Mori H."/>
            <person name="Tajima N."/>
            <person name="Moriyama T."/>
            <person name="Ikeuchi M."/>
            <person name="Watanabe M."/>
            <person name="Wada H."/>
            <person name="Kobayashi K."/>
            <person name="Saito M."/>
            <person name="Masuda T."/>
            <person name="Sasaki-Sekimoto Y."/>
            <person name="Mashiguchi K."/>
            <person name="Awai K."/>
            <person name="Shimojima M."/>
            <person name="Masuda S."/>
            <person name="Iwai M."/>
            <person name="Nobusawa T."/>
            <person name="Narise T."/>
            <person name="Kondo S."/>
            <person name="Saito H."/>
            <person name="Sato R."/>
            <person name="Murakawa M."/>
            <person name="Ihara Y."/>
            <person name="Oshima-Yamada Y."/>
            <person name="Ohtaka K."/>
            <person name="Satoh M."/>
            <person name="Sonobe K."/>
            <person name="Ishii M."/>
            <person name="Ohtani R."/>
            <person name="Kanamori-Sato M."/>
            <person name="Honoki R."/>
            <person name="Miyazaki D."/>
            <person name="Mochizuki H."/>
            <person name="Umetsu J."/>
            <person name="Higashi K."/>
            <person name="Shibata D."/>
            <person name="Kamiya Y."/>
            <person name="Sato N."/>
            <person name="Nakamura Y."/>
            <person name="Tabata S."/>
            <person name="Ida S."/>
            <person name="Kurokawa K."/>
            <person name="Ohta H."/>
        </authorList>
    </citation>
    <scope>NUCLEOTIDE SEQUENCE [LARGE SCALE GENOMIC DNA]</scope>
    <source>
        <strain evidence="1 2">NIES-2285</strain>
    </source>
</reference>
<evidence type="ECO:0000313" key="2">
    <source>
        <dbReference type="Proteomes" id="UP000054558"/>
    </source>
</evidence>
<dbReference type="AlphaFoldDB" id="A0A1Y1I6V6"/>